<dbReference type="GO" id="GO:0009699">
    <property type="term" value="P:phenylpropanoid biosynthetic process"/>
    <property type="evidence" value="ECO:0007669"/>
    <property type="project" value="UniProtKB-ARBA"/>
</dbReference>
<accession>A0AAV1DZA6</accession>
<keyword evidence="3 4" id="KW-0964">Secreted</keyword>
<keyword evidence="4" id="KW-0732">Signal</keyword>
<dbReference type="GO" id="GO:0048046">
    <property type="term" value="C:apoplast"/>
    <property type="evidence" value="ECO:0007669"/>
    <property type="project" value="UniProtKB-SubCell"/>
</dbReference>
<comment type="subunit">
    <text evidence="2 4">Homodimer.</text>
</comment>
<dbReference type="Pfam" id="PF03018">
    <property type="entry name" value="Dirigent"/>
    <property type="match status" value="2"/>
</dbReference>
<dbReference type="AlphaFoldDB" id="A0AAV1DZA6"/>
<dbReference type="PANTHER" id="PTHR21495">
    <property type="entry name" value="NUCLEOPORIN-RELATED"/>
    <property type="match status" value="1"/>
</dbReference>
<keyword evidence="4" id="KW-0052">Apoplast</keyword>
<reference evidence="5" key="1">
    <citation type="submission" date="2023-03" db="EMBL/GenBank/DDBJ databases">
        <authorList>
            <person name="Julca I."/>
        </authorList>
    </citation>
    <scope>NUCLEOTIDE SEQUENCE</scope>
</reference>
<sequence>MEMAIIIRSVAVYLAILVIIALGHGLPDDQSPGAVLNWFKQFPQAKPKLTKFHFYLHNIVSKSPPASTPVARAAITASMPETSFGLVNVIDAPLTEKPDSKSKLVGYCQGLFAFSSQEERSTIMTLNFVFTGGEYNGSTLSVLGRNHVTAKYREFPIIGGSGDFRLAHGIGTASTYFLNKTTGDDILEMSFVFYRYIIPSGHSEGSIPTRDYRGFYPHLILVAMIQLGHGLPDDQSPEAVEKWLKQFPQAKRKLTKIHFFLHNNLTKDPPTTVTVAQANSTATSPTRFGLVSIIDGPLTEQPDSEQTIGYSQGSFSFTSLEERSSLLVSNLVFVAGKYNGSTLSLLGRNPVDAKYRECPIVGGSGDFRMAHGITTISTYFQNSTSGNTILEMNCIFYRYVTDDE</sequence>
<dbReference type="InterPro" id="IPR044859">
    <property type="entry name" value="Allene_oxi_cyc_Dirigent"/>
</dbReference>
<dbReference type="Proteomes" id="UP001161247">
    <property type="component" value="Chromosome 7"/>
</dbReference>
<comment type="subcellular location">
    <subcellularLocation>
        <location evidence="4">Secreted</location>
        <location evidence="4">Extracellular space</location>
        <location evidence="4">Apoplast</location>
    </subcellularLocation>
</comment>
<evidence type="ECO:0000313" key="6">
    <source>
        <dbReference type="Proteomes" id="UP001161247"/>
    </source>
</evidence>
<proteinExistence type="inferred from homology"/>
<feature type="signal peptide" evidence="4">
    <location>
        <begin position="1"/>
        <end position="25"/>
    </location>
</feature>
<evidence type="ECO:0000256" key="1">
    <source>
        <dbReference type="ARBA" id="ARBA00010746"/>
    </source>
</evidence>
<evidence type="ECO:0000256" key="2">
    <source>
        <dbReference type="ARBA" id="ARBA00011738"/>
    </source>
</evidence>
<organism evidence="5 6">
    <name type="scientific">Oldenlandia corymbosa var. corymbosa</name>
    <dbReference type="NCBI Taxonomy" id="529605"/>
    <lineage>
        <taxon>Eukaryota</taxon>
        <taxon>Viridiplantae</taxon>
        <taxon>Streptophyta</taxon>
        <taxon>Embryophyta</taxon>
        <taxon>Tracheophyta</taxon>
        <taxon>Spermatophyta</taxon>
        <taxon>Magnoliopsida</taxon>
        <taxon>eudicotyledons</taxon>
        <taxon>Gunneridae</taxon>
        <taxon>Pentapetalae</taxon>
        <taxon>asterids</taxon>
        <taxon>lamiids</taxon>
        <taxon>Gentianales</taxon>
        <taxon>Rubiaceae</taxon>
        <taxon>Rubioideae</taxon>
        <taxon>Spermacoceae</taxon>
        <taxon>Hedyotis-Oldenlandia complex</taxon>
        <taxon>Oldenlandia</taxon>
    </lineage>
</organism>
<evidence type="ECO:0000256" key="3">
    <source>
        <dbReference type="ARBA" id="ARBA00022525"/>
    </source>
</evidence>
<dbReference type="InterPro" id="IPR004265">
    <property type="entry name" value="Dirigent"/>
</dbReference>
<name>A0AAV1DZA6_OLDCO</name>
<evidence type="ECO:0000313" key="5">
    <source>
        <dbReference type="EMBL" id="CAI9113235.1"/>
    </source>
</evidence>
<dbReference type="EMBL" id="OX459124">
    <property type="protein sequence ID" value="CAI9113235.1"/>
    <property type="molecule type" value="Genomic_DNA"/>
</dbReference>
<feature type="chain" id="PRO_5043113605" description="Dirigent protein" evidence="4">
    <location>
        <begin position="26"/>
        <end position="404"/>
    </location>
</feature>
<gene>
    <name evidence="5" type="ORF">OLC1_LOCUS20282</name>
</gene>
<dbReference type="Gene3D" id="2.40.480.10">
    <property type="entry name" value="Allene oxide cyclase-like"/>
    <property type="match status" value="2"/>
</dbReference>
<evidence type="ECO:0000256" key="4">
    <source>
        <dbReference type="RuleBase" id="RU363099"/>
    </source>
</evidence>
<comment type="similarity">
    <text evidence="1 4">Belongs to the plant dirigent protein family.</text>
</comment>
<comment type="function">
    <text evidence="4">Dirigent proteins impart stereoselectivity on the phenoxy radical-coupling reaction, yielding optically active lignans from two molecules of coniferyl alcohol in the biosynthesis of lignans, flavonolignans, and alkaloids and thus plays a central role in plant secondary metabolism.</text>
</comment>
<protein>
    <recommendedName>
        <fullName evidence="4">Dirigent protein</fullName>
    </recommendedName>
</protein>
<keyword evidence="6" id="KW-1185">Reference proteome</keyword>